<evidence type="ECO:0000313" key="2">
    <source>
        <dbReference type="Proteomes" id="UP000604825"/>
    </source>
</evidence>
<sequence length="125" mass="13844">MAPPATSPSGDVSSSMPMAFSFGLPPLDVKLDGQNYREWAFSLKMLLQACGYASHLTEDPPAASNDANDKAVKAWRLDDDRVMAAIGMNVELSIRSCLEDHNTAKEMWDHLKARYLKASRPLIEF</sequence>
<organism evidence="1 2">
    <name type="scientific">Miscanthus lutarioriparius</name>
    <dbReference type="NCBI Taxonomy" id="422564"/>
    <lineage>
        <taxon>Eukaryota</taxon>
        <taxon>Viridiplantae</taxon>
        <taxon>Streptophyta</taxon>
        <taxon>Embryophyta</taxon>
        <taxon>Tracheophyta</taxon>
        <taxon>Spermatophyta</taxon>
        <taxon>Magnoliopsida</taxon>
        <taxon>Liliopsida</taxon>
        <taxon>Poales</taxon>
        <taxon>Poaceae</taxon>
        <taxon>PACMAD clade</taxon>
        <taxon>Panicoideae</taxon>
        <taxon>Andropogonodae</taxon>
        <taxon>Andropogoneae</taxon>
        <taxon>Saccharinae</taxon>
        <taxon>Miscanthus</taxon>
    </lineage>
</organism>
<dbReference type="EMBL" id="CAJGYO010000003">
    <property type="protein sequence ID" value="CAD6219647.1"/>
    <property type="molecule type" value="Genomic_DNA"/>
</dbReference>
<comment type="caution">
    <text evidence="1">The sequence shown here is derived from an EMBL/GenBank/DDBJ whole genome shotgun (WGS) entry which is preliminary data.</text>
</comment>
<dbReference type="OrthoDB" id="682732at2759"/>
<evidence type="ECO:0008006" key="3">
    <source>
        <dbReference type="Google" id="ProtNLM"/>
    </source>
</evidence>
<name>A0A811NE87_9POAL</name>
<accession>A0A811NE87</accession>
<protein>
    <recommendedName>
        <fullName evidence="3">Retrotransposon Copia-like N-terminal domain-containing protein</fullName>
    </recommendedName>
</protein>
<reference evidence="1" key="1">
    <citation type="submission" date="2020-10" db="EMBL/GenBank/DDBJ databases">
        <authorList>
            <person name="Han B."/>
            <person name="Lu T."/>
            <person name="Zhao Q."/>
            <person name="Huang X."/>
            <person name="Zhao Y."/>
        </authorList>
    </citation>
    <scope>NUCLEOTIDE SEQUENCE</scope>
</reference>
<proteinExistence type="predicted"/>
<keyword evidence="2" id="KW-1185">Reference proteome</keyword>
<evidence type="ECO:0000313" key="1">
    <source>
        <dbReference type="EMBL" id="CAD6219647.1"/>
    </source>
</evidence>
<dbReference type="Proteomes" id="UP000604825">
    <property type="component" value="Unassembled WGS sequence"/>
</dbReference>
<dbReference type="Pfam" id="PF14223">
    <property type="entry name" value="Retrotran_gag_2"/>
    <property type="match status" value="1"/>
</dbReference>
<gene>
    <name evidence="1" type="ORF">NCGR_LOCUS13276</name>
</gene>
<dbReference type="AlphaFoldDB" id="A0A811NE87"/>